<evidence type="ECO:0000256" key="1">
    <source>
        <dbReference type="SAM" id="Phobius"/>
    </source>
</evidence>
<dbReference type="GeneID" id="5622750"/>
<keyword evidence="1" id="KW-0472">Membrane</keyword>
<name>A0AAE3WLQ8_BACPU</name>
<dbReference type="EMBL" id="JXCL01000014">
    <property type="protein sequence ID" value="KIL20004.1"/>
    <property type="molecule type" value="Genomic_DNA"/>
</dbReference>
<accession>A0AAE3WLQ8</accession>
<dbReference type="OMA" id="LWLEHRK"/>
<organism evidence="4 7">
    <name type="scientific">Bacillus pumilus</name>
    <name type="common">Bacillus mesentericus</name>
    <dbReference type="NCBI Taxonomy" id="1408"/>
    <lineage>
        <taxon>Bacteria</taxon>
        <taxon>Bacillati</taxon>
        <taxon>Bacillota</taxon>
        <taxon>Bacilli</taxon>
        <taxon>Bacillales</taxon>
        <taxon>Bacillaceae</taxon>
        <taxon>Bacillus</taxon>
    </lineage>
</organism>
<keyword evidence="1" id="KW-0812">Transmembrane</keyword>
<feature type="transmembrane region" description="Helical" evidence="1">
    <location>
        <begin position="55"/>
        <end position="80"/>
    </location>
</feature>
<evidence type="ECO:0000313" key="7">
    <source>
        <dbReference type="Proteomes" id="UP001182042"/>
    </source>
</evidence>
<sequence>MDMFFAYLCIATATPLFLWLENRKIALASIPPIMIMWIFFGLYMTSSLSPAGHTFMIAFFAINVILAHIAAFLIYGLPFIRKRFSSTR</sequence>
<keyword evidence="1" id="KW-1133">Transmembrane helix</keyword>
<reference evidence="4" key="3">
    <citation type="submission" date="2019-07" db="EMBL/GenBank/DDBJ databases">
        <title>Phylogenomic Reclassification of ATCC Bacillus Strains and Various Taxa within the Genus Bacillus.</title>
        <authorList>
            <person name="Riojas M.A."/>
            <person name="Frank A.M."/>
            <person name="Fenn S.L."/>
            <person name="King S."/>
            <person name="Brower S."/>
            <person name="Hazbon M.H."/>
        </authorList>
    </citation>
    <scope>NUCLEOTIDE SEQUENCE</scope>
    <source>
        <strain evidence="4">ATCC 27142</strain>
    </source>
</reference>
<dbReference type="EMBL" id="VKQA01000003">
    <property type="protein sequence ID" value="MDR4251141.1"/>
    <property type="molecule type" value="Genomic_DNA"/>
</dbReference>
<dbReference type="Proteomes" id="UP001182042">
    <property type="component" value="Unassembled WGS sequence"/>
</dbReference>
<dbReference type="AlphaFoldDB" id="A0AAE3WLQ8"/>
<dbReference type="EMBL" id="CP027116">
    <property type="protein sequence ID" value="AVM25839.1"/>
    <property type="molecule type" value="Genomic_DNA"/>
</dbReference>
<dbReference type="RefSeq" id="WP_003215279.1">
    <property type="nucleotide sequence ID" value="NZ_CANLUN010000002.1"/>
</dbReference>
<evidence type="ECO:0000313" key="4">
    <source>
        <dbReference type="EMBL" id="MDR4251141.1"/>
    </source>
</evidence>
<dbReference type="InterPro" id="IPR020185">
    <property type="entry name" value="Spore_morphogenesis_YwcE"/>
</dbReference>
<dbReference type="Proteomes" id="UP000264960">
    <property type="component" value="Chromosome"/>
</dbReference>
<gene>
    <name evidence="3" type="ORF">B4127_3868</name>
    <name evidence="2" type="ORF">C5695_19090</name>
    <name evidence="4" type="ORF">FO508_12410</name>
</gene>
<reference evidence="3 5" key="1">
    <citation type="submission" date="2014-12" db="EMBL/GenBank/DDBJ databases">
        <title>Draft Genome Sequences of Five Spore-Forming Food Isolates of Bacillus pumilus.</title>
        <authorList>
            <person name="de Jong A."/>
            <person name="van Heel A.J."/>
            <person name="Montalban-Lopez M."/>
            <person name="Krawczyk A.O."/>
            <person name="Berendsen E.M."/>
            <person name="Wells-Bennik M."/>
            <person name="Kuipers O.P."/>
        </authorList>
    </citation>
    <scope>NUCLEOTIDE SEQUENCE [LARGE SCALE GENOMIC DNA]</scope>
    <source>
        <strain evidence="3 5">B4127</strain>
    </source>
</reference>
<dbReference type="Proteomes" id="UP000031978">
    <property type="component" value="Unassembled WGS sequence"/>
</dbReference>
<feature type="transmembrane region" description="Helical" evidence="1">
    <location>
        <begin position="25"/>
        <end position="43"/>
    </location>
</feature>
<evidence type="ECO:0000313" key="3">
    <source>
        <dbReference type="EMBL" id="KIL20004.1"/>
    </source>
</evidence>
<reference evidence="2 6" key="2">
    <citation type="submission" date="2018-02" db="EMBL/GenBank/DDBJ databases">
        <title>The complete genome of two Bacillus pumilus strains from Cuatro Cienegas, Coahuila, Mexico.</title>
        <authorList>
            <person name="Zarza E."/>
            <person name="Alcaraz L.D."/>
            <person name="Aguilar-Salinas B."/>
            <person name="Islas A."/>
            <person name="Olmedo-Alvarez G."/>
        </authorList>
    </citation>
    <scope>NUCLEOTIDE SEQUENCE [LARGE SCALE GENOMIC DNA]</scope>
    <source>
        <strain evidence="2 6">145</strain>
    </source>
</reference>
<proteinExistence type="predicted"/>
<dbReference type="Pfam" id="PF17368">
    <property type="entry name" value="YwcE"/>
    <property type="match status" value="1"/>
</dbReference>
<evidence type="ECO:0000313" key="2">
    <source>
        <dbReference type="EMBL" id="AVM25839.1"/>
    </source>
</evidence>
<protein>
    <submittedName>
        <fullName evidence="4">Spore gernimation protein</fullName>
    </submittedName>
</protein>
<evidence type="ECO:0000313" key="5">
    <source>
        <dbReference type="Proteomes" id="UP000031978"/>
    </source>
</evidence>
<evidence type="ECO:0000313" key="6">
    <source>
        <dbReference type="Proteomes" id="UP000264960"/>
    </source>
</evidence>